<dbReference type="KEGG" id="senf:GJR95_03035"/>
<dbReference type="InterPro" id="IPR008929">
    <property type="entry name" value="Chondroitin_lyas"/>
</dbReference>
<dbReference type="AlphaFoldDB" id="A0A6P1VLX0"/>
<keyword evidence="8" id="KW-1185">Reference proteome</keyword>
<evidence type="ECO:0000259" key="6">
    <source>
        <dbReference type="Pfam" id="PF16889"/>
    </source>
</evidence>
<reference evidence="7 8" key="1">
    <citation type="submission" date="2019-11" db="EMBL/GenBank/DDBJ databases">
        <title>Spirosoma endbachense sp. nov., isolated from a natural salt meadow.</title>
        <authorList>
            <person name="Rojas J."/>
            <person name="Ambika Manirajan B."/>
            <person name="Ratering S."/>
            <person name="Suarez C."/>
            <person name="Geissler-Plaum R."/>
            <person name="Schnell S."/>
        </authorList>
    </citation>
    <scope>NUCLEOTIDE SEQUENCE [LARGE SCALE GENOMIC DNA]</scope>
    <source>
        <strain evidence="7 8">I-24</strain>
    </source>
</reference>
<dbReference type="Pfam" id="PF07940">
    <property type="entry name" value="Hepar_II_III_C"/>
    <property type="match status" value="1"/>
</dbReference>
<dbReference type="RefSeq" id="WP_162384484.1">
    <property type="nucleotide sequence ID" value="NZ_CP045997.1"/>
</dbReference>
<evidence type="ECO:0000256" key="3">
    <source>
        <dbReference type="ARBA" id="ARBA00022764"/>
    </source>
</evidence>
<dbReference type="GO" id="GO:0042597">
    <property type="term" value="C:periplasmic space"/>
    <property type="evidence" value="ECO:0007669"/>
    <property type="project" value="UniProtKB-SubCell"/>
</dbReference>
<dbReference type="Gene3D" id="2.70.98.70">
    <property type="match status" value="1"/>
</dbReference>
<feature type="domain" description="Heparinase II/III-like C-terminal" evidence="5">
    <location>
        <begin position="416"/>
        <end position="646"/>
    </location>
</feature>
<evidence type="ECO:0000256" key="4">
    <source>
        <dbReference type="ARBA" id="ARBA00023239"/>
    </source>
</evidence>
<proteinExistence type="predicted"/>
<evidence type="ECO:0000313" key="8">
    <source>
        <dbReference type="Proteomes" id="UP000464577"/>
    </source>
</evidence>
<protein>
    <submittedName>
        <fullName evidence="7">Uncharacterized protein</fullName>
    </submittedName>
</protein>
<evidence type="ECO:0000256" key="2">
    <source>
        <dbReference type="ARBA" id="ARBA00022729"/>
    </source>
</evidence>
<dbReference type="InterPro" id="IPR031680">
    <property type="entry name" value="Hepar_II_III_N"/>
</dbReference>
<evidence type="ECO:0000313" key="7">
    <source>
        <dbReference type="EMBL" id="QHV94063.1"/>
    </source>
</evidence>
<dbReference type="GO" id="GO:0016829">
    <property type="term" value="F:lyase activity"/>
    <property type="evidence" value="ECO:0007669"/>
    <property type="project" value="UniProtKB-KW"/>
</dbReference>
<accession>A0A6P1VLX0</accession>
<evidence type="ECO:0000259" key="5">
    <source>
        <dbReference type="Pfam" id="PF07940"/>
    </source>
</evidence>
<keyword evidence="4" id="KW-0456">Lyase</keyword>
<dbReference type="Proteomes" id="UP000464577">
    <property type="component" value="Chromosome"/>
</dbReference>
<dbReference type="Gene3D" id="1.50.10.100">
    <property type="entry name" value="Chondroitin AC/alginate lyase"/>
    <property type="match status" value="1"/>
</dbReference>
<name>A0A6P1VLX0_9BACT</name>
<feature type="domain" description="Heparin-sulfate lyase N-terminal" evidence="6">
    <location>
        <begin position="98"/>
        <end position="331"/>
    </location>
</feature>
<sequence>MTHTYQWFYHRLRSMTVSEIMFRSGEFIRKKAGRRRMGWQPAVRLAHLPEPLLPFDPSGTPVVTFSPEQPIFRHTIDINTPVDWHLDINTGRRFPLIYAKDVDVRSGRWGSAKYAWEINRLLFLPQLAVQYRQTGDQRFLTQFLELNRSWFAENPYLTGVNWYSNIEVNIRLINWFISWNILDASGLAQTNNDFRLFVETEWLPVIYQHCVYSRSNPSYHSSANNHLISEYAGLFIAASFWAFPESPSWRNYAKAGLEREIQLQHSARGINREEAAEYIQFITDFFLIANVVGDRAGDPFSEAYTAKLKQILAYIAQFLDCGGTFPRYGDEDDGRVLLLDDAHPHNNFQSLLRSGAVLFGEPLFKQQSASRGDVPRFDLKNYILFGAAGQSLFEAVPVTSEPLGSVLYDEGHYIFRKQEIADDPSKFREIYIHADAAPLGFLSIAAHGHADALSFLMHVDGQVFLADPGTYSYQTDPEWRNYFISTRAHNTICIDGQNQAFQAGALLWLDHYKPQVLSSLSNDQADEVVATHNGYARLQCKHQRTFRFEKANDLFSIRDLVENYGQQARLVEVMFHFGPNVRVDTLSRNKFVLSHPDTERRVWLTIASGLRTEIMTGQTEPLRLGWYSEGFYRNQPTTTIRASLMLDPERTTTLTHQLEVIEPADVDPLIHKQTESRRVLQKQ</sequence>
<keyword evidence="2" id="KW-0732">Signal</keyword>
<dbReference type="PANTHER" id="PTHR39210">
    <property type="entry name" value="HEPARIN-SULFATE LYASE"/>
    <property type="match status" value="1"/>
</dbReference>
<dbReference type="InterPro" id="IPR012480">
    <property type="entry name" value="Hepar_II_III_C"/>
</dbReference>
<gene>
    <name evidence="7" type="ORF">GJR95_03035</name>
</gene>
<evidence type="ECO:0000256" key="1">
    <source>
        <dbReference type="ARBA" id="ARBA00004418"/>
    </source>
</evidence>
<organism evidence="7 8">
    <name type="scientific">Spirosoma endbachense</name>
    <dbReference type="NCBI Taxonomy" id="2666025"/>
    <lineage>
        <taxon>Bacteria</taxon>
        <taxon>Pseudomonadati</taxon>
        <taxon>Bacteroidota</taxon>
        <taxon>Cytophagia</taxon>
        <taxon>Cytophagales</taxon>
        <taxon>Cytophagaceae</taxon>
        <taxon>Spirosoma</taxon>
    </lineage>
</organism>
<keyword evidence="3" id="KW-0574">Periplasm</keyword>
<comment type="subcellular location">
    <subcellularLocation>
        <location evidence="1">Periplasm</location>
    </subcellularLocation>
</comment>
<dbReference type="Pfam" id="PF16889">
    <property type="entry name" value="Hepar_II_III_N"/>
    <property type="match status" value="1"/>
</dbReference>
<dbReference type="SUPFAM" id="SSF48230">
    <property type="entry name" value="Chondroitin AC/alginate lyase"/>
    <property type="match status" value="1"/>
</dbReference>
<dbReference type="PANTHER" id="PTHR39210:SF1">
    <property type="entry name" value="HEPARIN-SULFATE LYASE"/>
    <property type="match status" value="1"/>
</dbReference>
<dbReference type="EMBL" id="CP045997">
    <property type="protein sequence ID" value="QHV94063.1"/>
    <property type="molecule type" value="Genomic_DNA"/>
</dbReference>